<reference evidence="2" key="1">
    <citation type="submission" date="2021-10" db="EMBL/GenBank/DDBJ databases">
        <title>Tropical sea cucumber genome reveals ecological adaptation and Cuvierian tubules defense mechanism.</title>
        <authorList>
            <person name="Chen T."/>
        </authorList>
    </citation>
    <scope>NUCLEOTIDE SEQUENCE</scope>
    <source>
        <strain evidence="2">Nanhai2018</strain>
        <tissue evidence="2">Muscle</tissue>
    </source>
</reference>
<dbReference type="AlphaFoldDB" id="A0A9Q1HKM3"/>
<feature type="region of interest" description="Disordered" evidence="1">
    <location>
        <begin position="747"/>
        <end position="780"/>
    </location>
</feature>
<sequence>MQEGCTATFHKLFCYSRHISSCHFKTVKTKQGELWENIEQEAYQNVGQNFNNNLCEADLEHDDDDCIITHEDQDEPDEDAINEIVLSFLATLRSYNSIPFSAVNEIIAQVREILAAIILNLKRKTEIKLKKLMHHEKNVEQISEVLDIFNFIDPFEDFNSEYKQVKFLKSKEVMTLSVEKVLGQSINFQIDRAEGVPMQIPKDDTFQYVPISKLLKRVLEQKGMMSSIMETQGSLKENELSSFLDGDLEKKCTENCEGIKNIHLLLYSDEFETSNPLGSKKSIHKLCAFYVSVLNLPRDMQSSLNNIHLLALVNSKILSKYGMDAILYQFVEDMKDLYLHGISIDCPDYSGVVRPQLFQVIGDNLGLHNMLGYAGSFSANYYCRFCKMHRSNAAGALQEDVGLLRDKESYNKDIATANLTQTGLARSPLLNYLPKYHVSQNFAVDIMHDIFEGVAPLEVKLILEQLINDGHFTLSELSHKISSFNYGFTDSKSRPSLIQSSSIANPLGASGQSAAQMMCLTFNLILIIGHKVPENNNFWELLLLLLDIIKLIMSASISEEESFALGAMIRDHHGLYLKIFPHMHLIPKHHFLLHYPRCIRLLGPLQQYSSMRFEGKHKQLKTYSKISNNFKKIEKTLAYKYQVSHAFSMLTNRMHITSQRGIEMFGQCVIDLTSYENGDNIKALLGITDDADSSLLLVNSLEKQSYVFRKGTVIVGAKADKSNSQTTTDTSVESLYQLEDFEADTVKCHSPGSDSTVPVSSDNESSPQQTSLSDASTSSFQPPRLVRQKAVYFDVLALLEKTARGKSVIENVRRDKMLSPSNRRILVSICVANLMQEYGERPSSFHKEALAQAITAAFPCLKDSRGRGHEAFYHKGTTGRSASGWLEEHLKYTRKRLKKCEGTGQKTAALSNEKGQHLI</sequence>
<dbReference type="PANTHER" id="PTHR31912:SF34">
    <property type="entry name" value="NOTOCHORD-RELATED PROTEIN"/>
    <property type="match status" value="1"/>
</dbReference>
<comment type="caution">
    <text evidence="2">The sequence shown here is derived from an EMBL/GenBank/DDBJ whole genome shotgun (WGS) entry which is preliminary data.</text>
</comment>
<evidence type="ECO:0000313" key="2">
    <source>
        <dbReference type="EMBL" id="KAJ8048676.1"/>
    </source>
</evidence>
<proteinExistence type="predicted"/>
<keyword evidence="3" id="KW-1185">Reference proteome</keyword>
<dbReference type="OrthoDB" id="7961282at2759"/>
<feature type="compositionally biased region" description="Polar residues" evidence="1">
    <location>
        <begin position="752"/>
        <end position="780"/>
    </location>
</feature>
<protein>
    <submittedName>
        <fullName evidence="2">Uncharacterized protein</fullName>
    </submittedName>
</protein>
<dbReference type="PANTHER" id="PTHR31912">
    <property type="entry name" value="IP13529P"/>
    <property type="match status" value="1"/>
</dbReference>
<evidence type="ECO:0000313" key="3">
    <source>
        <dbReference type="Proteomes" id="UP001152320"/>
    </source>
</evidence>
<evidence type="ECO:0000256" key="1">
    <source>
        <dbReference type="SAM" id="MobiDB-lite"/>
    </source>
</evidence>
<organism evidence="2 3">
    <name type="scientific">Holothuria leucospilota</name>
    <name type="common">Black long sea cucumber</name>
    <name type="synonym">Mertensiothuria leucospilota</name>
    <dbReference type="NCBI Taxonomy" id="206669"/>
    <lineage>
        <taxon>Eukaryota</taxon>
        <taxon>Metazoa</taxon>
        <taxon>Echinodermata</taxon>
        <taxon>Eleutherozoa</taxon>
        <taxon>Echinozoa</taxon>
        <taxon>Holothuroidea</taxon>
        <taxon>Aspidochirotacea</taxon>
        <taxon>Aspidochirotida</taxon>
        <taxon>Holothuriidae</taxon>
        <taxon>Holothuria</taxon>
    </lineage>
</organism>
<accession>A0A9Q1HKM3</accession>
<name>A0A9Q1HKM3_HOLLE</name>
<gene>
    <name evidence="2" type="ORF">HOLleu_01082</name>
</gene>
<dbReference type="Proteomes" id="UP001152320">
    <property type="component" value="Chromosome 1"/>
</dbReference>
<dbReference type="EMBL" id="JAIZAY010000001">
    <property type="protein sequence ID" value="KAJ8048676.1"/>
    <property type="molecule type" value="Genomic_DNA"/>
</dbReference>